<evidence type="ECO:0000256" key="2">
    <source>
        <dbReference type="SAM" id="SignalP"/>
    </source>
</evidence>
<dbReference type="AlphaFoldDB" id="A0A256A2B4"/>
<gene>
    <name evidence="3" type="ORF">CHX27_02625</name>
</gene>
<evidence type="ECO:0000313" key="4">
    <source>
        <dbReference type="Proteomes" id="UP000216035"/>
    </source>
</evidence>
<dbReference type="PROSITE" id="PS50005">
    <property type="entry name" value="TPR"/>
    <property type="match status" value="2"/>
</dbReference>
<dbReference type="Pfam" id="PF13181">
    <property type="entry name" value="TPR_8"/>
    <property type="match status" value="3"/>
</dbReference>
<dbReference type="SUPFAM" id="SSF48452">
    <property type="entry name" value="TPR-like"/>
    <property type="match status" value="3"/>
</dbReference>
<dbReference type="SMART" id="SM00028">
    <property type="entry name" value="TPR"/>
    <property type="match status" value="4"/>
</dbReference>
<dbReference type="Proteomes" id="UP000216035">
    <property type="component" value="Unassembled WGS sequence"/>
</dbReference>
<feature type="repeat" description="TPR" evidence="1">
    <location>
        <begin position="71"/>
        <end position="104"/>
    </location>
</feature>
<dbReference type="InterPro" id="IPR019734">
    <property type="entry name" value="TPR_rpt"/>
</dbReference>
<proteinExistence type="predicted"/>
<feature type="signal peptide" evidence="2">
    <location>
        <begin position="1"/>
        <end position="23"/>
    </location>
</feature>
<evidence type="ECO:0000256" key="1">
    <source>
        <dbReference type="PROSITE-ProRule" id="PRU00339"/>
    </source>
</evidence>
<dbReference type="OrthoDB" id="1465784at2"/>
<feature type="repeat" description="TPR" evidence="1">
    <location>
        <begin position="309"/>
        <end position="342"/>
    </location>
</feature>
<organism evidence="3 4">
    <name type="scientific">Flavobacterium aurantiibacter</name>
    <dbReference type="NCBI Taxonomy" id="2023067"/>
    <lineage>
        <taxon>Bacteria</taxon>
        <taxon>Pseudomonadati</taxon>
        <taxon>Bacteroidota</taxon>
        <taxon>Flavobacteriia</taxon>
        <taxon>Flavobacteriales</taxon>
        <taxon>Flavobacteriaceae</taxon>
        <taxon>Flavobacterium</taxon>
    </lineage>
</organism>
<dbReference type="PANTHER" id="PTHR12558">
    <property type="entry name" value="CELL DIVISION CYCLE 16,23,27"/>
    <property type="match status" value="1"/>
</dbReference>
<dbReference type="Gene3D" id="1.25.40.10">
    <property type="entry name" value="Tetratricopeptide repeat domain"/>
    <property type="match status" value="2"/>
</dbReference>
<keyword evidence="1" id="KW-0802">TPR repeat</keyword>
<sequence length="445" mass="51137">MHKLRNIAFHLVCGLLVASSAFAQVEPEQIAATTDDFQNSYFEALKQKSIENYDKAITALEKCAEIQKENPAVYNELGKSYLKLKKYDNAYSSFQKAHDIDPKNRWYLDGMYEVCYAKQDWQQAIVLVQQLVPFEASYQEDLVSLYMNTFQYDKALALINQLNETVGESDKRRLYKAQILSDAKYQGAEKDDLLSKIKRNPKEESNYVELITIYSNSNQEEKALEVAKMLEKEIPTSDWAQVSLFKLHITNNDGTKAGDALKQALKSSRVDAKIKHRMINEFLIFITKNQQFEQVFEEAIALMPEDKNIVVATEVGKYFFNKKDYAKASKYLQKGVSIKPDDFEAARLLFQSLSQNQQYDALLKQAQDYADLFPNQPEPFYYKGLALFKTGKLKEAVSELESGVDFVLDNPTFEAAFYKLLADVYQSLGDLKNKDKYLKKAEKLK</sequence>
<dbReference type="Pfam" id="PF00515">
    <property type="entry name" value="TPR_1"/>
    <property type="match status" value="1"/>
</dbReference>
<feature type="chain" id="PRO_5012513556" evidence="2">
    <location>
        <begin position="24"/>
        <end position="445"/>
    </location>
</feature>
<dbReference type="EMBL" id="NOXX01000136">
    <property type="protein sequence ID" value="OYQ47957.1"/>
    <property type="molecule type" value="Genomic_DNA"/>
</dbReference>
<dbReference type="RefSeq" id="WP_094485213.1">
    <property type="nucleotide sequence ID" value="NZ_NOXX01000136.1"/>
</dbReference>
<dbReference type="PANTHER" id="PTHR12558:SF13">
    <property type="entry name" value="CELL DIVISION CYCLE PROTEIN 27 HOMOLOG"/>
    <property type="match status" value="1"/>
</dbReference>
<accession>A0A256A2B4</accession>
<reference evidence="3 4" key="1">
    <citation type="submission" date="2017-07" db="EMBL/GenBank/DDBJ databases">
        <title>Flavobacterium cyanobacteriorum sp. nov., isolated from cyanobacterial aggregates in a eutrophic lake.</title>
        <authorList>
            <person name="Cai H."/>
        </authorList>
    </citation>
    <scope>NUCLEOTIDE SEQUENCE [LARGE SCALE GENOMIC DNA]</scope>
    <source>
        <strain evidence="3 4">TH167</strain>
    </source>
</reference>
<protein>
    <submittedName>
        <fullName evidence="3">Uncharacterized protein</fullName>
    </submittedName>
</protein>
<dbReference type="PROSITE" id="PS50293">
    <property type="entry name" value="TPR_REGION"/>
    <property type="match status" value="1"/>
</dbReference>
<name>A0A256A2B4_9FLAO</name>
<keyword evidence="2" id="KW-0732">Signal</keyword>
<dbReference type="InterPro" id="IPR011990">
    <property type="entry name" value="TPR-like_helical_dom_sf"/>
</dbReference>
<comment type="caution">
    <text evidence="3">The sequence shown here is derived from an EMBL/GenBank/DDBJ whole genome shotgun (WGS) entry which is preliminary data.</text>
</comment>
<evidence type="ECO:0000313" key="3">
    <source>
        <dbReference type="EMBL" id="OYQ47957.1"/>
    </source>
</evidence>
<keyword evidence="4" id="KW-1185">Reference proteome</keyword>